<feature type="compositionally biased region" description="Basic and acidic residues" evidence="1">
    <location>
        <begin position="1"/>
        <end position="18"/>
    </location>
</feature>
<name>A0AAN8S5Y1_POLSC</name>
<accession>A0AAN8S5Y1</accession>
<dbReference type="EMBL" id="JAWJWE010000036">
    <property type="protein sequence ID" value="KAK6628539.1"/>
    <property type="molecule type" value="Genomic_DNA"/>
</dbReference>
<feature type="compositionally biased region" description="Basic and acidic residues" evidence="1">
    <location>
        <begin position="26"/>
        <end position="50"/>
    </location>
</feature>
<sequence>MATADKVREVCKHKSASEHKKKKSKLISEKVGHIDDDNDDDLSRLSRETEASESSDGLLLVSCKNKVADV</sequence>
<proteinExistence type="predicted"/>
<feature type="region of interest" description="Disordered" evidence="1">
    <location>
        <begin position="1"/>
        <end position="50"/>
    </location>
</feature>
<organism evidence="2 3">
    <name type="scientific">Polyplax serrata</name>
    <name type="common">Common mouse louse</name>
    <dbReference type="NCBI Taxonomy" id="468196"/>
    <lineage>
        <taxon>Eukaryota</taxon>
        <taxon>Metazoa</taxon>
        <taxon>Ecdysozoa</taxon>
        <taxon>Arthropoda</taxon>
        <taxon>Hexapoda</taxon>
        <taxon>Insecta</taxon>
        <taxon>Pterygota</taxon>
        <taxon>Neoptera</taxon>
        <taxon>Paraneoptera</taxon>
        <taxon>Psocodea</taxon>
        <taxon>Troctomorpha</taxon>
        <taxon>Phthiraptera</taxon>
        <taxon>Anoplura</taxon>
        <taxon>Polyplacidae</taxon>
        <taxon>Polyplax</taxon>
    </lineage>
</organism>
<evidence type="ECO:0000256" key="1">
    <source>
        <dbReference type="SAM" id="MobiDB-lite"/>
    </source>
</evidence>
<comment type="caution">
    <text evidence="2">The sequence shown here is derived from an EMBL/GenBank/DDBJ whole genome shotgun (WGS) entry which is preliminary data.</text>
</comment>
<reference evidence="2 3" key="1">
    <citation type="submission" date="2023-10" db="EMBL/GenBank/DDBJ databases">
        <title>Genomes of two closely related lineages of the louse Polyplax serrata with different host specificities.</title>
        <authorList>
            <person name="Martinu J."/>
            <person name="Tarabai H."/>
            <person name="Stefka J."/>
            <person name="Hypsa V."/>
        </authorList>
    </citation>
    <scope>NUCLEOTIDE SEQUENCE [LARGE SCALE GENOMIC DNA]</scope>
    <source>
        <strain evidence="2">HR10_N</strain>
    </source>
</reference>
<evidence type="ECO:0000313" key="3">
    <source>
        <dbReference type="Proteomes" id="UP001372834"/>
    </source>
</evidence>
<dbReference type="AlphaFoldDB" id="A0AAN8S5Y1"/>
<gene>
    <name evidence="2" type="ORF">RUM43_002354</name>
</gene>
<protein>
    <submittedName>
        <fullName evidence="2">Uncharacterized protein</fullName>
    </submittedName>
</protein>
<dbReference type="Proteomes" id="UP001372834">
    <property type="component" value="Unassembled WGS sequence"/>
</dbReference>
<evidence type="ECO:0000313" key="2">
    <source>
        <dbReference type="EMBL" id="KAK6628539.1"/>
    </source>
</evidence>